<evidence type="ECO:0000313" key="1">
    <source>
        <dbReference type="EMBL" id="KAK9238839.1"/>
    </source>
</evidence>
<name>A0ACC3T507_LIPKO</name>
<proteinExistence type="predicted"/>
<protein>
    <submittedName>
        <fullName evidence="1">P-loop containing nucleoside triphosphate hydrolase protein</fullName>
    </submittedName>
</protein>
<reference evidence="2" key="1">
    <citation type="journal article" date="2024" name="Front. Bioeng. Biotechnol.">
        <title>Genome-scale model development and genomic sequencing of the oleaginous clade Lipomyces.</title>
        <authorList>
            <person name="Czajka J.J."/>
            <person name="Han Y."/>
            <person name="Kim J."/>
            <person name="Mondo S.J."/>
            <person name="Hofstad B.A."/>
            <person name="Robles A."/>
            <person name="Haridas S."/>
            <person name="Riley R."/>
            <person name="LaButti K."/>
            <person name="Pangilinan J."/>
            <person name="Andreopoulos W."/>
            <person name="Lipzen A."/>
            <person name="Yan J."/>
            <person name="Wang M."/>
            <person name="Ng V."/>
            <person name="Grigoriev I.V."/>
            <person name="Spatafora J.W."/>
            <person name="Magnuson J.K."/>
            <person name="Baker S.E."/>
            <person name="Pomraning K.R."/>
        </authorList>
    </citation>
    <scope>NUCLEOTIDE SEQUENCE [LARGE SCALE GENOMIC DNA]</scope>
    <source>
        <strain evidence="2">CBS 7786</strain>
    </source>
</reference>
<keyword evidence="2" id="KW-1185">Reference proteome</keyword>
<dbReference type="Proteomes" id="UP001433508">
    <property type="component" value="Unassembled WGS sequence"/>
</dbReference>
<comment type="caution">
    <text evidence="1">The sequence shown here is derived from an EMBL/GenBank/DDBJ whole genome shotgun (WGS) entry which is preliminary data.</text>
</comment>
<gene>
    <name evidence="1" type="ORF">V1525DRAFT_82391</name>
</gene>
<organism evidence="1 2">
    <name type="scientific">Lipomyces kononenkoae</name>
    <name type="common">Yeast</name>
    <dbReference type="NCBI Taxonomy" id="34357"/>
    <lineage>
        <taxon>Eukaryota</taxon>
        <taxon>Fungi</taxon>
        <taxon>Dikarya</taxon>
        <taxon>Ascomycota</taxon>
        <taxon>Saccharomycotina</taxon>
        <taxon>Lipomycetes</taxon>
        <taxon>Lipomycetales</taxon>
        <taxon>Lipomycetaceae</taxon>
        <taxon>Lipomyces</taxon>
    </lineage>
</organism>
<sequence>MKKLSKEDSNSSSSDDNTTPASSEDVNANEKSEAVVPVSKEPRDDFEHLPPEEADILRSQVQVTPVKMSFFMLYRYATRFDTTVLAFGYFCSIVAGALLPIMTIVFGQLSQTFVEYFAYGGTAQHFQSQIDKYALYFVYLGIGVIVFTFAETYIHIDRGEVLSARIRQQYLLATLRQNIGYFDKLGPGEITTRITADTNLVQEGMSEKVGLIITGISTFVTAFVIGFIKSWKLTLILLSVVVAIVLTMSFLSTFMVKFSLRSLEGYSVGGTLAEEVFSSVRNVQAFGVQDRLANEYDKYLRITEKWAFRQGAALAVMFGSLWFYIYCNYALAFWEGSRFVAWGTTDVGSIISVLMSMLIGAFSLGQIGPNIRSVTSGVTAGSKIFATIDRQSVIDATSEQGEVLDSINGDIELKNVKFIYPSRPDVTVLEDMNLKIPAGHTVALVGASGSGKSTIVGLVERFYQPISGVVSLDGHDITKLNTKWLRQQIALVSQEPTLFGCSVYENVAHGLIGTKYETAPEDEKRKLVIEACEQANAWGFIQTLPEGLETNVGERGFLMSGGQKQRIAIARAIVSNPKVLLLDEATSALDTKSEGIVQDALDKAAKSRTTIVIAHRLSTIKDADLIVVMSKGKIIEQGKHNDLLDKRAMYYELVEAQKIEKLKKQPDEDKDEYSGDETEYPADEKELEYQEDSNILDMTRTKTKQSISSLAVANRVVPEKKKYGIWKSIVMIYKLNRPELPIMLLGIASAAINGFAYPVQSVFFAKCVAAFQVTPDQYPEMRSTINLYSGLFFMLAFVEGLAYVTTFGLLAYVAQKLVRRIRYESFRQILRQDISYFDREENTTGSLTSTLSKDAQSVEGLSGATLGQILNSVVTIVAGTILSLAVAWKLALVCFACMPVMVGCGFLRFWMLQQFQANAKVAYDKSASYACEATSAIRTVASLTREEDVFSRYKNAIESQVSKSRISSIRSSFLYGLSQGLSLFIMALGFWYGATLLKTHTYGTVQFFICFISIMLGSQSAGTVFSFAPDMGKAKQAAENIQALFHSIPQVDSWSQDGIIPQEVEGNIEFQDVHFRYPTRPEVPVLRGLNLTVHKGQYVALVGSSGCGKSTTISLIESFYVPLAGKILMDGQDISTLNVNAYRGHIAMVQQEPVLYAGSIRYNISLGSPDDVTDEDIYAAARQANIHDFIMSLPDGYDTLCGTKGALLSGGQKQRIAIARALIRQPKILLLDEATSALDSESEKVVQEALDKAAKGRTTIAVAHRLSTIQNADIIYVFEEGKVLESGTHQELLANKSKYYELVQLQALERN</sequence>
<dbReference type="EMBL" id="MU971352">
    <property type="protein sequence ID" value="KAK9238839.1"/>
    <property type="molecule type" value="Genomic_DNA"/>
</dbReference>
<keyword evidence="1" id="KW-0378">Hydrolase</keyword>
<accession>A0ACC3T507</accession>
<evidence type="ECO:0000313" key="2">
    <source>
        <dbReference type="Proteomes" id="UP001433508"/>
    </source>
</evidence>